<feature type="domain" description="AB hydrolase-1" evidence="2">
    <location>
        <begin position="39"/>
        <end position="287"/>
    </location>
</feature>
<dbReference type="SUPFAM" id="SSF53474">
    <property type="entry name" value="alpha/beta-Hydrolases"/>
    <property type="match status" value="1"/>
</dbReference>
<dbReference type="PRINTS" id="PR00412">
    <property type="entry name" value="EPOXHYDRLASE"/>
</dbReference>
<dbReference type="Pfam" id="PF00561">
    <property type="entry name" value="Abhydrolase_1"/>
    <property type="match status" value="1"/>
</dbReference>
<protein>
    <submittedName>
        <fullName evidence="3">Alpha/beta hydrolase</fullName>
    </submittedName>
</protein>
<name>A0AAU7DU57_9MICO</name>
<dbReference type="InterPro" id="IPR000073">
    <property type="entry name" value="AB_hydrolase_1"/>
</dbReference>
<dbReference type="Gene3D" id="3.40.50.1820">
    <property type="entry name" value="alpha/beta hydrolase"/>
    <property type="match status" value="1"/>
</dbReference>
<evidence type="ECO:0000256" key="1">
    <source>
        <dbReference type="ARBA" id="ARBA00022801"/>
    </source>
</evidence>
<organism evidence="3">
    <name type="scientific">Jonesiaceae bacterium BS-20</name>
    <dbReference type="NCBI Taxonomy" id="3120821"/>
    <lineage>
        <taxon>Bacteria</taxon>
        <taxon>Bacillati</taxon>
        <taxon>Actinomycetota</taxon>
        <taxon>Actinomycetes</taxon>
        <taxon>Micrococcales</taxon>
        <taxon>Jonesiaceae</taxon>
    </lineage>
</organism>
<evidence type="ECO:0000259" key="2">
    <source>
        <dbReference type="Pfam" id="PF00561"/>
    </source>
</evidence>
<dbReference type="GO" id="GO:0016787">
    <property type="term" value="F:hydrolase activity"/>
    <property type="evidence" value="ECO:0007669"/>
    <property type="project" value="UniProtKB-KW"/>
</dbReference>
<accession>A0AAU7DU57</accession>
<dbReference type="InterPro" id="IPR000639">
    <property type="entry name" value="Epox_hydrolase-like"/>
</dbReference>
<proteinExistence type="predicted"/>
<reference evidence="3" key="1">
    <citation type="submission" date="2024-02" db="EMBL/GenBank/DDBJ databases">
        <title>Tomenella chthoni gen. nov. sp. nov., a member of the family Jonesiaceae isolated from bat guano.</title>
        <authorList>
            <person name="Miller S.L."/>
            <person name="King J."/>
            <person name="Sankaranarayanan K."/>
            <person name="Lawson P.A."/>
        </authorList>
    </citation>
    <scope>NUCLEOTIDE SEQUENCE</scope>
    <source>
        <strain evidence="3">BS-20</strain>
    </source>
</reference>
<keyword evidence="1 3" id="KW-0378">Hydrolase</keyword>
<gene>
    <name evidence="3" type="ORF">V5R04_11380</name>
</gene>
<dbReference type="EMBL" id="CP146203">
    <property type="protein sequence ID" value="XBH20826.1"/>
    <property type="molecule type" value="Genomic_DNA"/>
</dbReference>
<sequence>MNHDYSEVLIDGPWRHEFVSANGSRFHVALAGPQERTAPLVVLLHSFPQFWWAWRHQIPALADAGYRVAAIDMRGSGASDKPPHGYDIATRTRDVAGVIRSLGAKSATIIGHGLGGSTAWAMPTLQPAVTQAVGALSAPHPARLHTSLQQAMTRKARAQIAYLRLPVVPERMIIKEDFLEGILKEWSGTDWSPEVLETYLHALRIPFAAHNSLEQLRWCTRPLNSAVGRRYLSAVRSPISVPALQLHGSRDGLFRVEHATTDSSALCLNLRSEVVGTAGHFLAEEKPELVNSILLDWLGTHTPTTPQPLAE</sequence>
<evidence type="ECO:0000313" key="3">
    <source>
        <dbReference type="EMBL" id="XBH20826.1"/>
    </source>
</evidence>
<dbReference type="InterPro" id="IPR029058">
    <property type="entry name" value="AB_hydrolase_fold"/>
</dbReference>
<dbReference type="AlphaFoldDB" id="A0AAU7DU57"/>
<dbReference type="PANTHER" id="PTHR43329">
    <property type="entry name" value="EPOXIDE HYDROLASE"/>
    <property type="match status" value="1"/>
</dbReference>